<dbReference type="AlphaFoldDB" id="A6DNZ4"/>
<feature type="domain" description="Xylose isomerase-like TIM barrel" evidence="1">
    <location>
        <begin position="27"/>
        <end position="272"/>
    </location>
</feature>
<sequence length="304" mass="34184">MKTSIGTWAYTIGPYADKPVDFDTVCQKLSKLGYDALELGSFPPHPNPDDLPTKESRQAVVEKIKSYGLEISGIAANLWGENLVDTDDNSKYVAEFKRNCEFSVDMGIKTIRVDTVQPPIIFDTVDYATAKKRVVDTWNECCDIAAEYDLAVTWEAEPGFAFNKPSEIVEILDAIQKPNFGFLYDTCHAQIMSVMGTRQNGEKEVFECQTEFLKMVGPRINHVHLIDSDNKCHQDANGEDETSAHPPFGLGILDFDKIVPAILEYHPADGWWTNDLCFWDDAWGATETCIEFMNKLNEKYAAKA</sequence>
<dbReference type="SUPFAM" id="SSF51658">
    <property type="entry name" value="Xylose isomerase-like"/>
    <property type="match status" value="1"/>
</dbReference>
<reference evidence="2 3" key="1">
    <citation type="journal article" date="2010" name="J. Bacteriol.">
        <title>Genome sequence of Lentisphaera araneosa HTCC2155T, the type species of the order Lentisphaerales in the phylum Lentisphaerae.</title>
        <authorList>
            <person name="Thrash J.C."/>
            <person name="Cho J.C."/>
            <person name="Vergin K.L."/>
            <person name="Morris R.M."/>
            <person name="Giovannoni S.J."/>
        </authorList>
    </citation>
    <scope>NUCLEOTIDE SEQUENCE [LARGE SCALE GENOMIC DNA]</scope>
    <source>
        <strain evidence="2 3">HTCC2155</strain>
    </source>
</reference>
<keyword evidence="3" id="KW-1185">Reference proteome</keyword>
<name>A6DNZ4_9BACT</name>
<dbReference type="InterPro" id="IPR036237">
    <property type="entry name" value="Xyl_isomerase-like_sf"/>
</dbReference>
<dbReference type="InterPro" id="IPR050312">
    <property type="entry name" value="IolE/XylAMocC-like"/>
</dbReference>
<dbReference type="RefSeq" id="WP_007279578.1">
    <property type="nucleotide sequence ID" value="NZ_ABCK01000015.1"/>
</dbReference>
<dbReference type="InterPro" id="IPR013022">
    <property type="entry name" value="Xyl_isomerase-like_TIM-brl"/>
</dbReference>
<dbReference type="STRING" id="313628.LNTAR_01922"/>
<evidence type="ECO:0000259" key="1">
    <source>
        <dbReference type="Pfam" id="PF01261"/>
    </source>
</evidence>
<protein>
    <recommendedName>
        <fullName evidence="1">Xylose isomerase-like TIM barrel domain-containing protein</fullName>
    </recommendedName>
</protein>
<dbReference type="Pfam" id="PF01261">
    <property type="entry name" value="AP_endonuc_2"/>
    <property type="match status" value="1"/>
</dbReference>
<gene>
    <name evidence="2" type="ORF">LNTAR_01922</name>
</gene>
<evidence type="ECO:0000313" key="3">
    <source>
        <dbReference type="Proteomes" id="UP000004947"/>
    </source>
</evidence>
<organism evidence="2 3">
    <name type="scientific">Lentisphaera araneosa HTCC2155</name>
    <dbReference type="NCBI Taxonomy" id="313628"/>
    <lineage>
        <taxon>Bacteria</taxon>
        <taxon>Pseudomonadati</taxon>
        <taxon>Lentisphaerota</taxon>
        <taxon>Lentisphaeria</taxon>
        <taxon>Lentisphaerales</taxon>
        <taxon>Lentisphaeraceae</taxon>
        <taxon>Lentisphaera</taxon>
    </lineage>
</organism>
<dbReference type="OrthoDB" id="3185623at2"/>
<dbReference type="Proteomes" id="UP000004947">
    <property type="component" value="Unassembled WGS sequence"/>
</dbReference>
<evidence type="ECO:0000313" key="2">
    <source>
        <dbReference type="EMBL" id="EDM26526.1"/>
    </source>
</evidence>
<dbReference type="Gene3D" id="3.20.20.150">
    <property type="entry name" value="Divalent-metal-dependent TIM barrel enzymes"/>
    <property type="match status" value="1"/>
</dbReference>
<dbReference type="PANTHER" id="PTHR12110">
    <property type="entry name" value="HYDROXYPYRUVATE ISOMERASE"/>
    <property type="match status" value="1"/>
</dbReference>
<dbReference type="EMBL" id="ABCK01000015">
    <property type="protein sequence ID" value="EDM26526.1"/>
    <property type="molecule type" value="Genomic_DNA"/>
</dbReference>
<accession>A6DNZ4</accession>
<comment type="caution">
    <text evidence="2">The sequence shown here is derived from an EMBL/GenBank/DDBJ whole genome shotgun (WGS) entry which is preliminary data.</text>
</comment>
<proteinExistence type="predicted"/>
<dbReference type="eggNOG" id="COG1082">
    <property type="taxonomic scope" value="Bacteria"/>
</dbReference>